<evidence type="ECO:0000313" key="4">
    <source>
        <dbReference type="EMBL" id="OXG13052.1"/>
    </source>
</evidence>
<sequence length="595" mass="65689">MPPRAPRILYHPIKAMSHPHKVGNSARQTLNSQSRSDIRHHQQPPSTETADEAAKSRRKGKQRADPLLIQQSHGKEREIEGSDSSVPALIDEAIHTSISPTSLSSSLESSFDRTCPSPIPEPPRVHYPPSLRPRHPRLLSQLARSTLPTASVSRPSLERSQHGRRWSVSESMVIGSGEGSSSWQRSVATTALSDEPFPDLDPTTGLPLELSSHRRGSTSSDAPSLHLQRTITELLSSPTAKSAGEPSVTNIMPNFNFSLPRVSFPSKPSLDFGKRNFSTSSSQDDWGSWASGWWSGNKGKVDEMMSEEDKADTVEEEKEKLRKKYRSPKHPVVFCHGLLGFDYLGPASMPPLQISHWRGIREVLESNGVEVLIARVPATSSIKDRARILADFISEKYPGREINLIGHSMGGLDCRYLVSQIKDKSFKPISLTTISTPHRGSPFADYLIDNVIGRERLPSLLGLLETMRLPQSGDGSAFSALGTNSMKEFNTEVVDSEDVKYYSWGASFNPGLLDTFKWPHSIIYAKEGANDGLVSVHSAMWGEYRGTLVGVNHLDLVGWVNTVRYAVAGWTGKPIAFKPATFYLEVTDYLAEQGF</sequence>
<feature type="compositionally biased region" description="Polar residues" evidence="2">
    <location>
        <begin position="145"/>
        <end position="154"/>
    </location>
</feature>
<dbReference type="EMBL" id="AMKT01000083">
    <property type="protein sequence ID" value="OXG13052.1"/>
    <property type="molecule type" value="Genomic_DNA"/>
</dbReference>
<feature type="region of interest" description="Disordered" evidence="2">
    <location>
        <begin position="1"/>
        <end position="129"/>
    </location>
</feature>
<proteinExistence type="inferred from homology"/>
<dbReference type="InterPro" id="IPR007751">
    <property type="entry name" value="DUF676_lipase-like"/>
</dbReference>
<feature type="compositionally biased region" description="Low complexity" evidence="2">
    <location>
        <begin position="96"/>
        <end position="109"/>
    </location>
</feature>
<feature type="compositionally biased region" description="Pro residues" evidence="2">
    <location>
        <begin position="117"/>
        <end position="126"/>
    </location>
</feature>
<feature type="compositionally biased region" description="Polar residues" evidence="2">
    <location>
        <begin position="25"/>
        <end position="35"/>
    </location>
</feature>
<name>A0A854Q6A0_CRYNE</name>
<dbReference type="AlphaFoldDB" id="A0A854Q6A0"/>
<evidence type="ECO:0000313" key="5">
    <source>
        <dbReference type="Proteomes" id="UP000199727"/>
    </source>
</evidence>
<organism evidence="4 5">
    <name type="scientific">Cryptococcus neoformans Tu259-1</name>
    <dbReference type="NCBI Taxonomy" id="1230072"/>
    <lineage>
        <taxon>Eukaryota</taxon>
        <taxon>Fungi</taxon>
        <taxon>Dikarya</taxon>
        <taxon>Basidiomycota</taxon>
        <taxon>Agaricomycotina</taxon>
        <taxon>Tremellomycetes</taxon>
        <taxon>Tremellales</taxon>
        <taxon>Cryptococcaceae</taxon>
        <taxon>Cryptococcus</taxon>
        <taxon>Cryptococcus neoformans species complex</taxon>
    </lineage>
</organism>
<feature type="domain" description="DUF676" evidence="3">
    <location>
        <begin position="391"/>
        <end position="447"/>
    </location>
</feature>
<dbReference type="PANTHER" id="PTHR11440">
    <property type="entry name" value="LECITHIN-CHOLESTEROL ACYLTRANSFERASE-RELATED"/>
    <property type="match status" value="1"/>
</dbReference>
<dbReference type="Proteomes" id="UP000199727">
    <property type="component" value="Unassembled WGS sequence"/>
</dbReference>
<comment type="similarity">
    <text evidence="1">Belongs to the putative lipase ROG1 family.</text>
</comment>
<reference evidence="4 5" key="1">
    <citation type="submission" date="2017-06" db="EMBL/GenBank/DDBJ databases">
        <title>Global population genomics of the pathogenic fungus Cryptococcus neoformans var. grubii.</title>
        <authorList>
            <person name="Cuomo C."/>
            <person name="Litvintseva A."/>
            <person name="Chen Y."/>
            <person name="Young S."/>
            <person name="Zeng Q."/>
            <person name="Chapman S."/>
            <person name="Gujja S."/>
            <person name="Saif S."/>
            <person name="Birren B."/>
        </authorList>
    </citation>
    <scope>NUCLEOTIDE SEQUENCE [LARGE SCALE GENOMIC DNA]</scope>
    <source>
        <strain evidence="4 5">Tu259-1</strain>
    </source>
</reference>
<dbReference type="Gene3D" id="3.40.50.1820">
    <property type="entry name" value="alpha/beta hydrolase"/>
    <property type="match status" value="1"/>
</dbReference>
<dbReference type="SUPFAM" id="SSF53474">
    <property type="entry name" value="alpha/beta-Hydrolases"/>
    <property type="match status" value="1"/>
</dbReference>
<evidence type="ECO:0000256" key="2">
    <source>
        <dbReference type="SAM" id="MobiDB-lite"/>
    </source>
</evidence>
<feature type="region of interest" description="Disordered" evidence="2">
    <location>
        <begin position="192"/>
        <end position="225"/>
    </location>
</feature>
<feature type="region of interest" description="Disordered" evidence="2">
    <location>
        <begin position="145"/>
        <end position="166"/>
    </location>
</feature>
<gene>
    <name evidence="4" type="ORF">C361_06242</name>
</gene>
<dbReference type="Pfam" id="PF05057">
    <property type="entry name" value="DUF676"/>
    <property type="match status" value="1"/>
</dbReference>
<accession>A0A854Q6A0</accession>
<protein>
    <submittedName>
        <fullName evidence="4">Triacylglycerol lipase</fullName>
    </submittedName>
</protein>
<dbReference type="OrthoDB" id="5592486at2759"/>
<evidence type="ECO:0000256" key="1">
    <source>
        <dbReference type="ARBA" id="ARBA00007920"/>
    </source>
</evidence>
<comment type="caution">
    <text evidence="4">The sequence shown here is derived from an EMBL/GenBank/DDBJ whole genome shotgun (WGS) entry which is preliminary data.</text>
</comment>
<evidence type="ECO:0000259" key="3">
    <source>
        <dbReference type="Pfam" id="PF05057"/>
    </source>
</evidence>
<dbReference type="InterPro" id="IPR029058">
    <property type="entry name" value="AB_hydrolase_fold"/>
</dbReference>